<protein>
    <submittedName>
        <fullName evidence="1">Uncharacterized protein</fullName>
    </submittedName>
</protein>
<proteinExistence type="predicted"/>
<dbReference type="Proteomes" id="UP000077315">
    <property type="component" value="Unassembled WGS sequence"/>
</dbReference>
<dbReference type="GeneID" id="29001342"/>
<gene>
    <name evidence="1" type="ORF">PHYBLDRAFT_59127</name>
</gene>
<dbReference type="RefSeq" id="XP_018298126.1">
    <property type="nucleotide sequence ID" value="XM_018440436.1"/>
</dbReference>
<reference evidence="2" key="1">
    <citation type="submission" date="2015-06" db="EMBL/GenBank/DDBJ databases">
        <title>Expansion of signal transduction pathways in fungi by whole-genome duplication.</title>
        <authorList>
            <consortium name="DOE Joint Genome Institute"/>
            <person name="Corrochano L.M."/>
            <person name="Kuo A."/>
            <person name="Marcet-Houben M."/>
            <person name="Polaino S."/>
            <person name="Salamov A."/>
            <person name="Villalobos J.M."/>
            <person name="Alvarez M.I."/>
            <person name="Avalos J."/>
            <person name="Benito E.P."/>
            <person name="Benoit I."/>
            <person name="Burger G."/>
            <person name="Camino L.P."/>
            <person name="Canovas D."/>
            <person name="Cerda-Olmedo E."/>
            <person name="Cheng J.-F."/>
            <person name="Dominguez A."/>
            <person name="Elias M."/>
            <person name="Eslava A.P."/>
            <person name="Glaser F."/>
            <person name="Grimwood J."/>
            <person name="Gutierrez G."/>
            <person name="Heitman J."/>
            <person name="Henrissat B."/>
            <person name="Iturriaga E.A."/>
            <person name="Lang B.F."/>
            <person name="Lavin J.L."/>
            <person name="Lee S."/>
            <person name="Li W."/>
            <person name="Lindquist E."/>
            <person name="Lopez-Garcia S."/>
            <person name="Luque E.M."/>
            <person name="Marcos A.T."/>
            <person name="Martin J."/>
            <person name="McCluskey K."/>
            <person name="Medina H.R."/>
            <person name="Miralles-Duran A."/>
            <person name="Miyazaki A."/>
            <person name="Munoz-Torres E."/>
            <person name="Oguiza J.A."/>
            <person name="Ohm R."/>
            <person name="Olmedo M."/>
            <person name="Orejas M."/>
            <person name="Ortiz-Castellanos L."/>
            <person name="Pisabarro A.G."/>
            <person name="Rodriguez-Romero J."/>
            <person name="Ruiz-Herrera J."/>
            <person name="Ruiz-Vazquez R."/>
            <person name="Sanz C."/>
            <person name="Schackwitz W."/>
            <person name="Schmutz J."/>
            <person name="Shahriari M."/>
            <person name="Shelest E."/>
            <person name="Silva-Franco F."/>
            <person name="Soanes D."/>
            <person name="Syed K."/>
            <person name="Tagua V.G."/>
            <person name="Talbot N.J."/>
            <person name="Thon M."/>
            <person name="De vries R.P."/>
            <person name="Wiebenga A."/>
            <person name="Yadav J.S."/>
            <person name="Braun E.L."/>
            <person name="Baker S."/>
            <person name="Garre V."/>
            <person name="Horwitz B."/>
            <person name="Torres-Martinez S."/>
            <person name="Idnurm A."/>
            <person name="Herrera-Estrella A."/>
            <person name="Gabaldon T."/>
            <person name="Grigoriev I.V."/>
        </authorList>
    </citation>
    <scope>NUCLEOTIDE SEQUENCE [LARGE SCALE GENOMIC DNA]</scope>
    <source>
        <strain evidence="2">NRRL 1555(-)</strain>
    </source>
</reference>
<dbReference type="VEuPathDB" id="FungiDB:PHYBLDRAFT_59127"/>
<dbReference type="EMBL" id="KV440972">
    <property type="protein sequence ID" value="OAD80086.1"/>
    <property type="molecule type" value="Genomic_DNA"/>
</dbReference>
<keyword evidence="2" id="KW-1185">Reference proteome</keyword>
<sequence>MLPLPTNITAFKRRFVNEHDLEELEHLIEQQEAEISSGIQPTSIAAISEEVPKKARRGQPSKRIMLVENSTAVLWGENKAKYNIDKRIRENLCRLFISKENVCLSNLYHDESSSRSIVFLKRSGKTN</sequence>
<name>A0A162Q4V4_PHYB8</name>
<accession>A0A162Q4V4</accession>
<organism evidence="1 2">
    <name type="scientific">Phycomyces blakesleeanus (strain ATCC 8743b / DSM 1359 / FGSC 10004 / NBRC 33097 / NRRL 1555)</name>
    <dbReference type="NCBI Taxonomy" id="763407"/>
    <lineage>
        <taxon>Eukaryota</taxon>
        <taxon>Fungi</taxon>
        <taxon>Fungi incertae sedis</taxon>
        <taxon>Mucoromycota</taxon>
        <taxon>Mucoromycotina</taxon>
        <taxon>Mucoromycetes</taxon>
        <taxon>Mucorales</taxon>
        <taxon>Phycomycetaceae</taxon>
        <taxon>Phycomyces</taxon>
    </lineage>
</organism>
<evidence type="ECO:0000313" key="1">
    <source>
        <dbReference type="EMBL" id="OAD80086.1"/>
    </source>
</evidence>
<evidence type="ECO:0000313" key="2">
    <source>
        <dbReference type="Proteomes" id="UP000077315"/>
    </source>
</evidence>
<dbReference type="InParanoid" id="A0A162Q4V4"/>
<dbReference type="AlphaFoldDB" id="A0A162Q4V4"/>